<dbReference type="InterPro" id="IPR008979">
    <property type="entry name" value="Galactose-bd-like_sf"/>
</dbReference>
<dbReference type="Proteomes" id="UP000030960">
    <property type="component" value="Unassembled WGS sequence"/>
</dbReference>
<evidence type="ECO:0000259" key="9">
    <source>
        <dbReference type="PROSITE" id="PS51829"/>
    </source>
</evidence>
<evidence type="ECO:0000313" key="10">
    <source>
        <dbReference type="EMBL" id="KHQ49776.1"/>
    </source>
</evidence>
<dbReference type="PROSITE" id="PS00137">
    <property type="entry name" value="SUBTILASE_HIS"/>
    <property type="match status" value="1"/>
</dbReference>
<evidence type="ECO:0000256" key="8">
    <source>
        <dbReference type="PROSITE-ProRule" id="PRU01240"/>
    </source>
</evidence>
<dbReference type="SUPFAM" id="SSF51120">
    <property type="entry name" value="beta-Roll"/>
    <property type="match status" value="2"/>
</dbReference>
<dbReference type="GO" id="GO:0012505">
    <property type="term" value="C:endomembrane system"/>
    <property type="evidence" value="ECO:0007669"/>
    <property type="project" value="UniProtKB-ARBA"/>
</dbReference>
<comment type="similarity">
    <text evidence="1">Belongs to the peptidase S8 family. Furin subfamily.</text>
</comment>
<evidence type="ECO:0000256" key="3">
    <source>
        <dbReference type="ARBA" id="ARBA00022729"/>
    </source>
</evidence>
<evidence type="ECO:0000256" key="1">
    <source>
        <dbReference type="ARBA" id="ARBA00005325"/>
    </source>
</evidence>
<dbReference type="SUPFAM" id="SSF49785">
    <property type="entry name" value="Galactose-binding domain-like"/>
    <property type="match status" value="1"/>
</dbReference>
<evidence type="ECO:0000256" key="7">
    <source>
        <dbReference type="PIRSR" id="PIRSR615500-1"/>
    </source>
</evidence>
<dbReference type="EMBL" id="JSUQ01000042">
    <property type="protein sequence ID" value="KHQ49776.1"/>
    <property type="molecule type" value="Genomic_DNA"/>
</dbReference>
<dbReference type="PROSITE" id="PS51892">
    <property type="entry name" value="SUBTILASE"/>
    <property type="match status" value="1"/>
</dbReference>
<proteinExistence type="inferred from homology"/>
<keyword evidence="6" id="KW-0106">Calcium</keyword>
<dbReference type="InterPro" id="IPR038255">
    <property type="entry name" value="PBS_linker_sf"/>
</dbReference>
<dbReference type="RefSeq" id="WP_052244926.1">
    <property type="nucleotide sequence ID" value="NZ_JSUQ01000042.1"/>
</dbReference>
<dbReference type="PROSITE" id="PS51829">
    <property type="entry name" value="P_HOMO_B"/>
    <property type="match status" value="1"/>
</dbReference>
<comment type="caution">
    <text evidence="10">The sequence shown here is derived from an EMBL/GenBank/DDBJ whole genome shotgun (WGS) entry which is preliminary data.</text>
</comment>
<feature type="active site" description="Charge relay system" evidence="7 8">
    <location>
        <position position="264"/>
    </location>
</feature>
<dbReference type="InterPro" id="IPR036852">
    <property type="entry name" value="Peptidase_S8/S53_dom_sf"/>
</dbReference>
<dbReference type="GO" id="GO:0005509">
    <property type="term" value="F:calcium ion binding"/>
    <property type="evidence" value="ECO:0007669"/>
    <property type="project" value="InterPro"/>
</dbReference>
<dbReference type="InterPro" id="IPR001343">
    <property type="entry name" value="Hemolysn_Ca-bd"/>
</dbReference>
<dbReference type="PANTHER" id="PTHR42884:SF14">
    <property type="entry name" value="NEUROENDOCRINE CONVERTASE 1"/>
    <property type="match status" value="1"/>
</dbReference>
<evidence type="ECO:0000313" key="11">
    <source>
        <dbReference type="Proteomes" id="UP000030960"/>
    </source>
</evidence>
<keyword evidence="3" id="KW-0732">Signal</keyword>
<dbReference type="InterPro" id="IPR018511">
    <property type="entry name" value="Hemolysin-typ_Ca-bd_CS"/>
</dbReference>
<dbReference type="PROSITE" id="PS00330">
    <property type="entry name" value="HEMOLYSIN_CALCIUM"/>
    <property type="match status" value="1"/>
</dbReference>
<accession>A0A0B3RZT6</accession>
<sequence length="952" mass="98871">MVTITDPRYAQQWHFDLIGDIETVWQEVSGAGIHVAIYDDGMDQAHVDLAANYDASLHYAGLGSDDGRHNSGADGHGTSVAGLVGAARNGVGVVGLAWGARLTSVDYLNDIQDQSDAVIEDALAWGRVFDVVNQSYGVTPEFSDDWDVGDPGSYAWQEARGMARAVTEGRGGLGTVFVKAAGNEANDPVLAGYGILGNAQGEGHNVLHTVIVVGAVGRDGRVMDYSNFGANLLISGPAASLTTDVTGSAGYDPGAWTSSFGGTSAATPVVAGVVALMLETEPGLGYRDVQEILAQSASQTGSAYGGPAAGWEAGEWRAYGGSWNGGGLSFSPSYGFGLVDAFAAVRMAEHWLEMRGGVAATETSLVRASFSQEQSRPIFDFADARLSITVDEGMVIEHVYVTVEITHSYASDLTLVLVAPDGSEVVLADGDGGSSALSGDWTFGVAALRGLSSEGTWTVRVSDGAGGNLGTLKGIALEFLGRPEGADDIWTFTDDFPALLAADPDRAQAHDGNGGSDWINAAALADPVTIALGETATLAVAGRPWAGITGGIENAVSGDGDDVLTGGAGANVLRAGRGRDLVTGAGGADDLSGGPGGDVLQGGGAGLYHTEISAQVYRLYLAVFGRQPDVGGHQVWVQRLTLGQMGLDGVAGAFIAAPEFAATYGETTDEAFLTLLYANVLHRAPDASGLASWLAALEGGMTRARVVLLFAESPEHQAATATAQAAYDRVRDVTSWADDVFRLYHAIFDRDPDPGGFEGWTGALAAGTRSFEQVVSGFMGAPEFTETYGAATDDTAFVTLLYENVLKRMPDPEGLAGWVARLEDGMSRVKLVMFFLASPEFVATTTPALAAWMAARGEDDVLRADGGADLLSGGLYADRFVFAADGADGPVTVTDLEPWDVLVFEGFGMAAEQLLAAMTQQGDDVVLEVAGETLVFLDTDLAQIDAGMIELA</sequence>
<feature type="domain" description="P/Homo B" evidence="9">
    <location>
        <begin position="359"/>
        <end position="485"/>
    </location>
</feature>
<dbReference type="PRINTS" id="PR00723">
    <property type="entry name" value="SUBTILISIN"/>
</dbReference>
<evidence type="ECO:0000256" key="2">
    <source>
        <dbReference type="ARBA" id="ARBA00022670"/>
    </source>
</evidence>
<reference evidence="10 11" key="1">
    <citation type="submission" date="2014-10" db="EMBL/GenBank/DDBJ databases">
        <title>Genome sequence of Ponticoccus sp. strain UMTAT08 isolated from clonal culture of toxic dinoflagellate Alexandrium tamiyavanichii.</title>
        <authorList>
            <person name="Gan H.Y."/>
            <person name="Muhd D.-D."/>
            <person name="Mohd Noor M.E."/>
            <person name="Yeong Y.S."/>
            <person name="Usup G."/>
        </authorList>
    </citation>
    <scope>NUCLEOTIDE SEQUENCE [LARGE SCALE GENOMIC DNA]</scope>
    <source>
        <strain evidence="10 11">UMTAT08</strain>
    </source>
</reference>
<dbReference type="InterPro" id="IPR000209">
    <property type="entry name" value="Peptidase_S8/S53_dom"/>
</dbReference>
<dbReference type="Pfam" id="PF13946">
    <property type="entry name" value="DUF4214"/>
    <property type="match status" value="2"/>
</dbReference>
<dbReference type="InterPro" id="IPR015500">
    <property type="entry name" value="Peptidase_S8_subtilisin-rel"/>
</dbReference>
<protein>
    <submittedName>
        <fullName evidence="10">Serine peptidase</fullName>
    </submittedName>
</protein>
<dbReference type="InterPro" id="IPR022398">
    <property type="entry name" value="Peptidase_S8_His-AS"/>
</dbReference>
<evidence type="ECO:0000256" key="5">
    <source>
        <dbReference type="ARBA" id="ARBA00022825"/>
    </source>
</evidence>
<dbReference type="SUPFAM" id="SSF52743">
    <property type="entry name" value="Subtilisin-like"/>
    <property type="match status" value="1"/>
</dbReference>
<dbReference type="GO" id="GO:0004252">
    <property type="term" value="F:serine-type endopeptidase activity"/>
    <property type="evidence" value="ECO:0007669"/>
    <property type="project" value="UniProtKB-UniRule"/>
</dbReference>
<dbReference type="CDD" id="cd04059">
    <property type="entry name" value="Peptidases_S8_Protein_convertases_Kexins_Furin-like"/>
    <property type="match status" value="1"/>
</dbReference>
<evidence type="ECO:0000256" key="4">
    <source>
        <dbReference type="ARBA" id="ARBA00022801"/>
    </source>
</evidence>
<dbReference type="Gene3D" id="3.40.50.200">
    <property type="entry name" value="Peptidase S8/S53 domain"/>
    <property type="match status" value="1"/>
</dbReference>
<dbReference type="Pfam" id="PF00082">
    <property type="entry name" value="Peptidase_S8"/>
    <property type="match status" value="1"/>
</dbReference>
<dbReference type="PATRIC" id="fig|1515334.3.peg.5663"/>
<dbReference type="AlphaFoldDB" id="A0A0B3RZT6"/>
<dbReference type="Gene3D" id="2.60.120.260">
    <property type="entry name" value="Galactose-binding domain-like"/>
    <property type="match status" value="1"/>
</dbReference>
<evidence type="ECO:0000256" key="6">
    <source>
        <dbReference type="ARBA" id="ARBA00022837"/>
    </source>
</evidence>
<dbReference type="InterPro" id="IPR025282">
    <property type="entry name" value="DUF4214"/>
</dbReference>
<dbReference type="Gene3D" id="2.150.10.10">
    <property type="entry name" value="Serralysin-like metalloprotease, C-terminal"/>
    <property type="match status" value="2"/>
</dbReference>
<dbReference type="PANTHER" id="PTHR42884">
    <property type="entry name" value="PROPROTEIN CONVERTASE SUBTILISIN/KEXIN-RELATED"/>
    <property type="match status" value="1"/>
</dbReference>
<feature type="active site" description="Charge relay system" evidence="7 8">
    <location>
        <position position="76"/>
    </location>
</feature>
<organism evidence="10 11">
    <name type="scientific">Mameliella alba</name>
    <dbReference type="NCBI Taxonomy" id="561184"/>
    <lineage>
        <taxon>Bacteria</taxon>
        <taxon>Pseudomonadati</taxon>
        <taxon>Pseudomonadota</taxon>
        <taxon>Alphaproteobacteria</taxon>
        <taxon>Rhodobacterales</taxon>
        <taxon>Roseobacteraceae</taxon>
        <taxon>Mameliella</taxon>
    </lineage>
</organism>
<dbReference type="InterPro" id="IPR023828">
    <property type="entry name" value="Peptidase_S8_Ser-AS"/>
</dbReference>
<gene>
    <name evidence="10" type="ORF">OA50_05672</name>
</gene>
<keyword evidence="2 8" id="KW-0645">Protease</keyword>
<dbReference type="GO" id="GO:0016020">
    <property type="term" value="C:membrane"/>
    <property type="evidence" value="ECO:0007669"/>
    <property type="project" value="TreeGrafter"/>
</dbReference>
<dbReference type="Pfam" id="PF00353">
    <property type="entry name" value="HemolysinCabind"/>
    <property type="match status" value="3"/>
</dbReference>
<dbReference type="InterPro" id="IPR011049">
    <property type="entry name" value="Serralysin-like_metalloprot_C"/>
</dbReference>
<dbReference type="Gene3D" id="1.10.3130.20">
    <property type="entry name" value="Phycobilisome linker domain"/>
    <property type="match status" value="2"/>
</dbReference>
<dbReference type="InterPro" id="IPR002884">
    <property type="entry name" value="P_dom"/>
</dbReference>
<name>A0A0B3RZT6_9RHOB</name>
<dbReference type="GO" id="GO:0005737">
    <property type="term" value="C:cytoplasm"/>
    <property type="evidence" value="ECO:0007669"/>
    <property type="project" value="UniProtKB-ARBA"/>
</dbReference>
<dbReference type="GO" id="GO:0016485">
    <property type="term" value="P:protein processing"/>
    <property type="evidence" value="ECO:0007669"/>
    <property type="project" value="TreeGrafter"/>
</dbReference>
<keyword evidence="4 8" id="KW-0378">Hydrolase</keyword>
<dbReference type="PROSITE" id="PS00138">
    <property type="entry name" value="SUBTILASE_SER"/>
    <property type="match status" value="1"/>
</dbReference>
<dbReference type="InterPro" id="IPR034182">
    <property type="entry name" value="Kexin/furin"/>
</dbReference>
<dbReference type="Pfam" id="PF01483">
    <property type="entry name" value="P_proprotein"/>
    <property type="match status" value="1"/>
</dbReference>
<keyword evidence="5 8" id="KW-0720">Serine protease</keyword>
<keyword evidence="11" id="KW-1185">Reference proteome</keyword>
<feature type="active site" description="Charge relay system" evidence="7 8">
    <location>
        <position position="39"/>
    </location>
</feature>